<keyword evidence="6" id="KW-0051">Antiviral defense</keyword>
<evidence type="ECO:0000259" key="9">
    <source>
        <dbReference type="PROSITE" id="PS51462"/>
    </source>
</evidence>
<reference evidence="10 11" key="1">
    <citation type="submission" date="2017-06" db="EMBL/GenBank/DDBJ databases">
        <authorList>
            <person name="Kim H.J."/>
            <person name="Triplett B.A."/>
        </authorList>
    </citation>
    <scope>NUCLEOTIDE SEQUENCE [LARGE SCALE GENOMIC DNA]</scope>
    <source>
        <strain evidence="10 11">CGMCC 4.2132</strain>
    </source>
</reference>
<proteinExistence type="predicted"/>
<organism evidence="10 11">
    <name type="scientific">Streptosporangium subroseum</name>
    <dbReference type="NCBI Taxonomy" id="106412"/>
    <lineage>
        <taxon>Bacteria</taxon>
        <taxon>Bacillati</taxon>
        <taxon>Actinomycetota</taxon>
        <taxon>Actinomycetes</taxon>
        <taxon>Streptosporangiales</taxon>
        <taxon>Streptosporangiaceae</taxon>
        <taxon>Streptosporangium</taxon>
    </lineage>
</organism>
<dbReference type="InterPro" id="IPR000086">
    <property type="entry name" value="NUDIX_hydrolase_dom"/>
</dbReference>
<dbReference type="EMBL" id="FZOD01000078">
    <property type="protein sequence ID" value="SNT60642.1"/>
    <property type="molecule type" value="Genomic_DNA"/>
</dbReference>
<evidence type="ECO:0000256" key="7">
    <source>
        <dbReference type="ARBA" id="ARBA00023136"/>
    </source>
</evidence>
<evidence type="ECO:0000313" key="10">
    <source>
        <dbReference type="EMBL" id="SNT60642.1"/>
    </source>
</evidence>
<evidence type="ECO:0000256" key="8">
    <source>
        <dbReference type="SAM" id="Phobius"/>
    </source>
</evidence>
<dbReference type="RefSeq" id="WP_089212953.1">
    <property type="nucleotide sequence ID" value="NZ_FZOD01000078.1"/>
</dbReference>
<feature type="transmembrane region" description="Helical" evidence="8">
    <location>
        <begin position="361"/>
        <end position="380"/>
    </location>
</feature>
<keyword evidence="7 8" id="KW-0472">Membrane</keyword>
<feature type="domain" description="Nudix hydrolase" evidence="9">
    <location>
        <begin position="22"/>
        <end position="152"/>
    </location>
</feature>
<dbReference type="GO" id="GO:0000166">
    <property type="term" value="F:nucleotide binding"/>
    <property type="evidence" value="ECO:0007669"/>
    <property type="project" value="UniProtKB-KW"/>
</dbReference>
<accession>A0A239P0X3</accession>
<keyword evidence="3 8" id="KW-0812">Transmembrane</keyword>
<feature type="transmembrane region" description="Helical" evidence="8">
    <location>
        <begin position="283"/>
        <end position="303"/>
    </location>
</feature>
<dbReference type="SUPFAM" id="SSF55811">
    <property type="entry name" value="Nudix"/>
    <property type="match status" value="1"/>
</dbReference>
<evidence type="ECO:0000256" key="5">
    <source>
        <dbReference type="ARBA" id="ARBA00022989"/>
    </source>
</evidence>
<dbReference type="GO" id="GO:0005886">
    <property type="term" value="C:plasma membrane"/>
    <property type="evidence" value="ECO:0007669"/>
    <property type="project" value="UniProtKB-SubCell"/>
</dbReference>
<keyword evidence="11" id="KW-1185">Reference proteome</keyword>
<sequence length="381" mass="40290">MHRNDTLNGTPPLTCPPATAQCDNRSVGVIIQRDDGQYLMFDRATFPAGVAGAAGHIDDHGDGADAARAEVAEELGLTATSLTLELTAWRSNRCRRLPGQAGVGHQWELYRAEVSGTLNPSVRETRNVRWLRDVELQELADQTAAYAAGLMTDEEFAKDPGIEPVWVAWLQAAGIISMSAEELSLIDEVAANGSLSVPPTQKADPEREGALAPVPTTPQLRARLERLDDSGAADLIAETAAARTELMRTDTKANTVLAFAGGAFSVLAALSVLASGLALPTRVGLWVAVALLASASAVALTVIRPTLPRHGDGTGFTAHAAVGDVEELLDQLAADPESRRARDVIRLSQIACAKYRVLRTAVDLMLAALGVVVISIPFGLL</sequence>
<evidence type="ECO:0000256" key="3">
    <source>
        <dbReference type="ARBA" id="ARBA00022692"/>
    </source>
</evidence>
<protein>
    <submittedName>
        <fullName evidence="10">NUDIX domain-containing protein</fullName>
    </submittedName>
</protein>
<gene>
    <name evidence="10" type="ORF">SAMN05216276_107838</name>
</gene>
<dbReference type="PROSITE" id="PS51462">
    <property type="entry name" value="NUDIX"/>
    <property type="match status" value="1"/>
</dbReference>
<evidence type="ECO:0000256" key="4">
    <source>
        <dbReference type="ARBA" id="ARBA00022741"/>
    </source>
</evidence>
<dbReference type="CDD" id="cd02883">
    <property type="entry name" value="NUDIX_Hydrolase"/>
    <property type="match status" value="1"/>
</dbReference>
<evidence type="ECO:0000256" key="1">
    <source>
        <dbReference type="ARBA" id="ARBA00004236"/>
    </source>
</evidence>
<dbReference type="GO" id="GO:0051607">
    <property type="term" value="P:defense response to virus"/>
    <property type="evidence" value="ECO:0007669"/>
    <property type="project" value="UniProtKB-KW"/>
</dbReference>
<dbReference type="Pfam" id="PF18967">
    <property type="entry name" value="PycTM"/>
    <property type="match status" value="1"/>
</dbReference>
<evidence type="ECO:0000256" key="2">
    <source>
        <dbReference type="ARBA" id="ARBA00022475"/>
    </source>
</evidence>
<evidence type="ECO:0000313" key="11">
    <source>
        <dbReference type="Proteomes" id="UP000198282"/>
    </source>
</evidence>
<keyword evidence="2" id="KW-1003">Cell membrane</keyword>
<dbReference type="OrthoDB" id="3673675at2"/>
<name>A0A239P0X3_9ACTN</name>
<keyword evidence="4" id="KW-0547">Nucleotide-binding</keyword>
<dbReference type="AlphaFoldDB" id="A0A239P0X3"/>
<dbReference type="Gene3D" id="3.90.79.10">
    <property type="entry name" value="Nucleoside Triphosphate Pyrophosphohydrolase"/>
    <property type="match status" value="1"/>
</dbReference>
<keyword evidence="5 8" id="KW-1133">Transmembrane helix</keyword>
<dbReference type="Proteomes" id="UP000198282">
    <property type="component" value="Unassembled WGS sequence"/>
</dbReference>
<comment type="subcellular location">
    <subcellularLocation>
        <location evidence="1">Cell membrane</location>
    </subcellularLocation>
</comment>
<dbReference type="InterPro" id="IPR043760">
    <property type="entry name" value="PycTM_dom"/>
</dbReference>
<dbReference type="InterPro" id="IPR015797">
    <property type="entry name" value="NUDIX_hydrolase-like_dom_sf"/>
</dbReference>
<feature type="transmembrane region" description="Helical" evidence="8">
    <location>
        <begin position="256"/>
        <end position="277"/>
    </location>
</feature>
<dbReference type="Pfam" id="PF00293">
    <property type="entry name" value="NUDIX"/>
    <property type="match status" value="1"/>
</dbReference>
<evidence type="ECO:0000256" key="6">
    <source>
        <dbReference type="ARBA" id="ARBA00023118"/>
    </source>
</evidence>